<evidence type="ECO:0000313" key="8">
    <source>
        <dbReference type="Proteomes" id="UP000640531"/>
    </source>
</evidence>
<dbReference type="PROSITE" id="PS51296">
    <property type="entry name" value="RIESKE"/>
    <property type="match status" value="1"/>
</dbReference>
<dbReference type="RefSeq" id="WP_190711449.1">
    <property type="nucleotide sequence ID" value="NZ_JACJST010000001.1"/>
</dbReference>
<dbReference type="InterPro" id="IPR050584">
    <property type="entry name" value="Cholesterol_7-desaturase"/>
</dbReference>
<dbReference type="EMBL" id="JACJST010000001">
    <property type="protein sequence ID" value="MBD2566636.1"/>
    <property type="molecule type" value="Genomic_DNA"/>
</dbReference>
<evidence type="ECO:0000256" key="1">
    <source>
        <dbReference type="ARBA" id="ARBA00022714"/>
    </source>
</evidence>
<evidence type="ECO:0000256" key="3">
    <source>
        <dbReference type="ARBA" id="ARBA00023002"/>
    </source>
</evidence>
<proteinExistence type="predicted"/>
<dbReference type="Gene3D" id="3.90.380.10">
    <property type="entry name" value="Naphthalene 1,2-dioxygenase Alpha Subunit, Chain A, domain 1"/>
    <property type="match status" value="1"/>
</dbReference>
<feature type="domain" description="Rieske" evidence="6">
    <location>
        <begin position="14"/>
        <end position="119"/>
    </location>
</feature>
<reference evidence="7 8" key="1">
    <citation type="journal article" date="2020" name="ISME J.">
        <title>Comparative genomics reveals insights into cyanobacterial evolution and habitat adaptation.</title>
        <authorList>
            <person name="Chen M.Y."/>
            <person name="Teng W.K."/>
            <person name="Zhao L."/>
            <person name="Hu C.X."/>
            <person name="Zhou Y.K."/>
            <person name="Han B.P."/>
            <person name="Song L.R."/>
            <person name="Shu W.S."/>
        </authorList>
    </citation>
    <scope>NUCLEOTIDE SEQUENCE [LARGE SCALE GENOMIC DNA]</scope>
    <source>
        <strain evidence="7 8">FACHB-196</strain>
    </source>
</reference>
<dbReference type="CDD" id="cd03469">
    <property type="entry name" value="Rieske_RO_Alpha_N"/>
    <property type="match status" value="1"/>
</dbReference>
<dbReference type="InterPro" id="IPR017941">
    <property type="entry name" value="Rieske_2Fe-2S"/>
</dbReference>
<keyword evidence="4" id="KW-0408">Iron</keyword>
<keyword evidence="5" id="KW-0411">Iron-sulfur</keyword>
<accession>A0ABR8FD82</accession>
<keyword evidence="2" id="KW-0479">Metal-binding</keyword>
<sequence>MIDNNNLLLRNLWYYALPSYLLKPGKMVARIFLGEPVLLMRSQDGKVSAVRDICPHRAVPLSCGRFDGQEVECCYHGWRFNPAGNCVAIPSLLPEQDTNLSRFDVQSYPIHETQGNIWIYMTDGDKSQPSASEMEVPIVPGFAEQQPQLVEVMRFPCFIDHAVTGLMDPAHSPYVHRVWWWRSGKLHEEVKQFDPSPYGFTVRRHKLSENMENMSRLYWLVGGGIPEVEISFRLPGVRIEEITFGKHRLCNLTAVTPISDTETEVTFVLYGMPSWLTVFKPLIHVLARKFLDQDRTVVEKQQIGLKYDPVLRLIKDSDMQAQWYYQLKREFARATSEKREFVNPVKSVLLRWLA</sequence>
<gene>
    <name evidence="7" type="ORF">H6G59_01755</name>
</gene>
<evidence type="ECO:0000259" key="6">
    <source>
        <dbReference type="PROSITE" id="PS51296"/>
    </source>
</evidence>
<protein>
    <submittedName>
        <fullName evidence="7">Aromatic ring-hydroxylating dioxygenase subunit alpha</fullName>
    </submittedName>
</protein>
<dbReference type="Pfam" id="PF19112">
    <property type="entry name" value="VanA_C"/>
    <property type="match status" value="1"/>
</dbReference>
<dbReference type="PANTHER" id="PTHR21266:SF60">
    <property type="entry name" value="3-KETOSTEROID-9-ALPHA-MONOOXYGENASE, OXYGENASE COMPONENT"/>
    <property type="match status" value="1"/>
</dbReference>
<dbReference type="InterPro" id="IPR036922">
    <property type="entry name" value="Rieske_2Fe-2S_sf"/>
</dbReference>
<dbReference type="InterPro" id="IPR044043">
    <property type="entry name" value="VanA_C_cat"/>
</dbReference>
<comment type="caution">
    <text evidence="7">The sequence shown here is derived from an EMBL/GenBank/DDBJ whole genome shotgun (WGS) entry which is preliminary data.</text>
</comment>
<dbReference type="SUPFAM" id="SSF50022">
    <property type="entry name" value="ISP domain"/>
    <property type="match status" value="1"/>
</dbReference>
<keyword evidence="8" id="KW-1185">Reference proteome</keyword>
<keyword evidence="3" id="KW-0560">Oxidoreductase</keyword>
<keyword evidence="1" id="KW-0001">2Fe-2S</keyword>
<dbReference type="Pfam" id="PF00355">
    <property type="entry name" value="Rieske"/>
    <property type="match status" value="1"/>
</dbReference>
<dbReference type="GO" id="GO:0051213">
    <property type="term" value="F:dioxygenase activity"/>
    <property type="evidence" value="ECO:0007669"/>
    <property type="project" value="UniProtKB-KW"/>
</dbReference>
<evidence type="ECO:0000313" key="7">
    <source>
        <dbReference type="EMBL" id="MBD2566636.1"/>
    </source>
</evidence>
<evidence type="ECO:0000256" key="5">
    <source>
        <dbReference type="ARBA" id="ARBA00023014"/>
    </source>
</evidence>
<dbReference type="PANTHER" id="PTHR21266">
    <property type="entry name" value="IRON-SULFUR DOMAIN CONTAINING PROTEIN"/>
    <property type="match status" value="1"/>
</dbReference>
<dbReference type="Gene3D" id="2.102.10.10">
    <property type="entry name" value="Rieske [2Fe-2S] iron-sulphur domain"/>
    <property type="match status" value="1"/>
</dbReference>
<dbReference type="Proteomes" id="UP000640531">
    <property type="component" value="Unassembled WGS sequence"/>
</dbReference>
<name>A0ABR8FD82_9NOST</name>
<evidence type="ECO:0000256" key="4">
    <source>
        <dbReference type="ARBA" id="ARBA00023004"/>
    </source>
</evidence>
<evidence type="ECO:0000256" key="2">
    <source>
        <dbReference type="ARBA" id="ARBA00022723"/>
    </source>
</evidence>
<keyword evidence="7" id="KW-0223">Dioxygenase</keyword>
<dbReference type="SUPFAM" id="SSF55961">
    <property type="entry name" value="Bet v1-like"/>
    <property type="match status" value="1"/>
</dbReference>
<organism evidence="7 8">
    <name type="scientific">Anabaena lutea FACHB-196</name>
    <dbReference type="NCBI Taxonomy" id="2692881"/>
    <lineage>
        <taxon>Bacteria</taxon>
        <taxon>Bacillati</taxon>
        <taxon>Cyanobacteriota</taxon>
        <taxon>Cyanophyceae</taxon>
        <taxon>Nostocales</taxon>
        <taxon>Nostocaceae</taxon>
        <taxon>Anabaena</taxon>
    </lineage>
</organism>